<reference evidence="1 2" key="1">
    <citation type="journal article" date="2011" name="Science">
        <title>The ecoresponsive genome of Daphnia pulex.</title>
        <authorList>
            <person name="Colbourne J.K."/>
            <person name="Pfrender M.E."/>
            <person name="Gilbert D."/>
            <person name="Thomas W.K."/>
            <person name="Tucker A."/>
            <person name="Oakley T.H."/>
            <person name="Tokishita S."/>
            <person name="Aerts A."/>
            <person name="Arnold G.J."/>
            <person name="Basu M.K."/>
            <person name="Bauer D.J."/>
            <person name="Caceres C.E."/>
            <person name="Carmel L."/>
            <person name="Casola C."/>
            <person name="Choi J.H."/>
            <person name="Detter J.C."/>
            <person name="Dong Q."/>
            <person name="Dusheyko S."/>
            <person name="Eads B.D."/>
            <person name="Frohlich T."/>
            <person name="Geiler-Samerotte K.A."/>
            <person name="Gerlach D."/>
            <person name="Hatcher P."/>
            <person name="Jogdeo S."/>
            <person name="Krijgsveld J."/>
            <person name="Kriventseva E.V."/>
            <person name="Kultz D."/>
            <person name="Laforsch C."/>
            <person name="Lindquist E."/>
            <person name="Lopez J."/>
            <person name="Manak J.R."/>
            <person name="Muller J."/>
            <person name="Pangilinan J."/>
            <person name="Patwardhan R.P."/>
            <person name="Pitluck S."/>
            <person name="Pritham E.J."/>
            <person name="Rechtsteiner A."/>
            <person name="Rho M."/>
            <person name="Rogozin I.B."/>
            <person name="Sakarya O."/>
            <person name="Salamov A."/>
            <person name="Schaack S."/>
            <person name="Shapiro H."/>
            <person name="Shiga Y."/>
            <person name="Skalitzky C."/>
            <person name="Smith Z."/>
            <person name="Souvorov A."/>
            <person name="Sung W."/>
            <person name="Tang Z."/>
            <person name="Tsuchiya D."/>
            <person name="Tu H."/>
            <person name="Vos H."/>
            <person name="Wang M."/>
            <person name="Wolf Y.I."/>
            <person name="Yamagata H."/>
            <person name="Yamada T."/>
            <person name="Ye Y."/>
            <person name="Shaw J.R."/>
            <person name="Andrews J."/>
            <person name="Crease T.J."/>
            <person name="Tang H."/>
            <person name="Lucas S.M."/>
            <person name="Robertson H.M."/>
            <person name="Bork P."/>
            <person name="Koonin E.V."/>
            <person name="Zdobnov E.M."/>
            <person name="Grigoriev I.V."/>
            <person name="Lynch M."/>
            <person name="Boore J.L."/>
        </authorList>
    </citation>
    <scope>NUCLEOTIDE SEQUENCE [LARGE SCALE GENOMIC DNA]</scope>
</reference>
<dbReference type="KEGG" id="dpx:DAPPUDRAFT_333981"/>
<evidence type="ECO:0000313" key="2">
    <source>
        <dbReference type="Proteomes" id="UP000000305"/>
    </source>
</evidence>
<dbReference type="EMBL" id="GL732805">
    <property type="protein sequence ID" value="EFX64653.1"/>
    <property type="molecule type" value="Genomic_DNA"/>
</dbReference>
<protein>
    <submittedName>
        <fullName evidence="1">Uncharacterized protein</fullName>
    </submittedName>
</protein>
<gene>
    <name evidence="1" type="ORF">DAPPUDRAFT_333981</name>
</gene>
<accession>E9HUC9</accession>
<dbReference type="Proteomes" id="UP000000305">
    <property type="component" value="Unassembled WGS sequence"/>
</dbReference>
<keyword evidence="2" id="KW-1185">Reference proteome</keyword>
<dbReference type="AlphaFoldDB" id="E9HUC9"/>
<organism evidence="1 2">
    <name type="scientific">Daphnia pulex</name>
    <name type="common">Water flea</name>
    <dbReference type="NCBI Taxonomy" id="6669"/>
    <lineage>
        <taxon>Eukaryota</taxon>
        <taxon>Metazoa</taxon>
        <taxon>Ecdysozoa</taxon>
        <taxon>Arthropoda</taxon>
        <taxon>Crustacea</taxon>
        <taxon>Branchiopoda</taxon>
        <taxon>Diplostraca</taxon>
        <taxon>Cladocera</taxon>
        <taxon>Anomopoda</taxon>
        <taxon>Daphniidae</taxon>
        <taxon>Daphnia</taxon>
    </lineage>
</organism>
<dbReference type="HOGENOM" id="CLU_1190911_0_0_1"/>
<dbReference type="OrthoDB" id="6341318at2759"/>
<name>E9HUC9_DAPPU</name>
<proteinExistence type="predicted"/>
<dbReference type="InParanoid" id="E9HUC9"/>
<evidence type="ECO:0000313" key="1">
    <source>
        <dbReference type="EMBL" id="EFX64653.1"/>
    </source>
</evidence>
<sequence length="233" mass="27126">MTGHVYYDRPISHRGYLSSYDSSYGCTDTSLSPYTSSLRSIYMPTTYWSTYHPSIYSSYPRVSIYSVTPTPRILTYHTAIPRTAHRRWWNLNASPTASTRERLLRYSALYDDEDDLERIMTQGQKYNAVSSLKDTFSNTIQDIEDDIRNWRYAASSVLNRLTPVKASNVKLTRYNPSRYLSDSSDFKRDGPKFRPSSFRSYEYSKFQAPIYDVGRSLYVSSRSRNWDSLKGIT</sequence>
<dbReference type="STRING" id="6669.E9HUC9"/>